<dbReference type="GO" id="GO:0110051">
    <property type="term" value="P:metabolite repair"/>
    <property type="evidence" value="ECO:0007669"/>
    <property type="project" value="TreeGrafter"/>
</dbReference>
<comment type="similarity">
    <text evidence="18">Belongs to the NnrE/AIBP family.</text>
</comment>
<sequence>MYVVKAQEMRELDRQTIEDLGIPSTVLMEVAGRAVAQEVKRRRRGSCKVTVLAGHGNNGGDGLVAARHLAEAGYDTHVWLVGKVERFSDDARRFWEVCQRLSIPTRVFSEDQQEALQRSLDEADVVVDSLLGIGLSGNVRPPMKEVIRMVNRSAVPLVVAADVPSGVNTDNGAVMGEAMRAHCTVTFAFPKWCHYLAPAAELAGDCVVADIGIPQSLAAQYPVASRVTDMAHWAQHVERRPAFSHKGSFGHVLVVGGKGGMSGAPALASRAALKAGAGLVTTAVPRGIQSVVAGYTPETLTLGFGKGSDDRWTADSVMPLVERVNDYDSLAIGPGLGRFHGDVEWLRTLLSAVESPVVLDADALNILAADLRLLDDCQAPVILTPHPGEMARLLQREVPDVERHRPEIARELARETGAVVVLKGRFTITAFPDGRQFVNTTGTPAMAKAGSGDVLTGMIAANIAQGMSLDVAVPLAVSLHGCAGEVAAERDSEFSVLATDIVDHIGTAFSVARSNEPPGFTDTFPGK</sequence>
<dbReference type="SUPFAM" id="SSF53613">
    <property type="entry name" value="Ribokinase-like"/>
    <property type="match status" value="1"/>
</dbReference>
<comment type="function">
    <text evidence="17">Catalyzes the dehydration of the S-form of NAD(P)HX at the expense of ADP, which is converted to AMP. Together with NAD(P)HX epimerase, which catalyzes the epimerization of the S- and R-forms, the enzyme allows the repair of both epimers of NAD(P)HX, a damaged form of NAD(P)H that is a result of enzymatic or heat-dependent hydration.</text>
</comment>
<dbReference type="InterPro" id="IPR004443">
    <property type="entry name" value="YjeF_N_dom"/>
</dbReference>
<feature type="binding site" evidence="18">
    <location>
        <begin position="132"/>
        <end position="138"/>
    </location>
    <ligand>
        <name>(6S)-NADPHX</name>
        <dbReference type="ChEBI" id="CHEBI:64076"/>
    </ligand>
</feature>
<feature type="binding site" evidence="17">
    <location>
        <position position="335"/>
    </location>
    <ligand>
        <name>(6S)-NADPHX</name>
        <dbReference type="ChEBI" id="CHEBI:64076"/>
    </ligand>
</feature>
<accession>A0A1U9K3R6</accession>
<keyword evidence="9 18" id="KW-0630">Potassium</keyword>
<comment type="caution">
    <text evidence="18">Lacks conserved residue(s) required for the propagation of feature annotation.</text>
</comment>
<dbReference type="OrthoDB" id="9806925at2"/>
<comment type="catalytic activity">
    <reaction evidence="16 17 19">
        <text>(6S)-NADPHX + ADP = AMP + phosphate + NADPH + H(+)</text>
        <dbReference type="Rhea" id="RHEA:32235"/>
        <dbReference type="ChEBI" id="CHEBI:15378"/>
        <dbReference type="ChEBI" id="CHEBI:43474"/>
        <dbReference type="ChEBI" id="CHEBI:57783"/>
        <dbReference type="ChEBI" id="CHEBI:64076"/>
        <dbReference type="ChEBI" id="CHEBI:456215"/>
        <dbReference type="ChEBI" id="CHEBI:456216"/>
        <dbReference type="EC" id="4.2.1.136"/>
    </reaction>
</comment>
<dbReference type="HAMAP" id="MF_01966">
    <property type="entry name" value="NADHX_epimerase"/>
    <property type="match status" value="1"/>
</dbReference>
<feature type="binding site" evidence="17">
    <location>
        <begin position="423"/>
        <end position="427"/>
    </location>
    <ligand>
        <name>AMP</name>
        <dbReference type="ChEBI" id="CHEBI:456215"/>
    </ligand>
</feature>
<gene>
    <name evidence="17" type="primary">nnrD</name>
    <name evidence="18" type="synonym">nnrE</name>
    <name evidence="22" type="ORF">B0W44_01680</name>
</gene>
<proteinExistence type="inferred from homology"/>
<evidence type="ECO:0000256" key="17">
    <source>
        <dbReference type="HAMAP-Rule" id="MF_01965"/>
    </source>
</evidence>
<feature type="binding site" evidence="18">
    <location>
        <position position="162"/>
    </location>
    <ligand>
        <name>(6S)-NADPHX</name>
        <dbReference type="ChEBI" id="CHEBI:64076"/>
    </ligand>
</feature>
<keyword evidence="7 17" id="KW-0067">ATP-binding</keyword>
<evidence type="ECO:0000256" key="3">
    <source>
        <dbReference type="ARBA" id="ARBA00006001"/>
    </source>
</evidence>
<keyword evidence="23" id="KW-1185">Reference proteome</keyword>
<dbReference type="InterPro" id="IPR029056">
    <property type="entry name" value="Ribokinase-like"/>
</dbReference>
<feature type="binding site" evidence="18">
    <location>
        <position position="165"/>
    </location>
    <ligand>
        <name>K(+)</name>
        <dbReference type="ChEBI" id="CHEBI:29103"/>
    </ligand>
</feature>
<evidence type="ECO:0000256" key="5">
    <source>
        <dbReference type="ARBA" id="ARBA00022723"/>
    </source>
</evidence>
<evidence type="ECO:0000256" key="13">
    <source>
        <dbReference type="ARBA" id="ARBA00023268"/>
    </source>
</evidence>
<feature type="binding site" evidence="17">
    <location>
        <position position="264"/>
    </location>
    <ligand>
        <name>(6S)-NADPHX</name>
        <dbReference type="ChEBI" id="CHEBI:64076"/>
    </ligand>
</feature>
<protein>
    <recommendedName>
        <fullName evidence="19">Bifunctional NAD(P)H-hydrate repair enzyme</fullName>
    </recommendedName>
    <alternativeName>
        <fullName evidence="19">Nicotinamide nucleotide repair protein</fullName>
    </alternativeName>
    <domain>
        <recommendedName>
            <fullName evidence="19">ADP-dependent (S)-NAD(P)H-hydrate dehydratase</fullName>
            <ecNumber evidence="19">4.2.1.136</ecNumber>
        </recommendedName>
        <alternativeName>
            <fullName evidence="19">ADP-dependent NAD(P)HX dehydratase</fullName>
        </alternativeName>
    </domain>
    <domain>
        <recommendedName>
            <fullName evidence="19">NAD(P)H-hydrate epimerase</fullName>
            <ecNumber evidence="19">5.1.99.6</ecNumber>
        </recommendedName>
    </domain>
</protein>
<dbReference type="PROSITE" id="PS51383">
    <property type="entry name" value="YJEF_C_3"/>
    <property type="match status" value="1"/>
</dbReference>
<feature type="binding site" evidence="18">
    <location>
        <begin position="57"/>
        <end position="61"/>
    </location>
    <ligand>
        <name>(6S)-NADPHX</name>
        <dbReference type="ChEBI" id="CHEBI:64076"/>
    </ligand>
</feature>
<comment type="catalytic activity">
    <reaction evidence="15 17 19">
        <text>(6S)-NADHX + ADP = AMP + phosphate + NADH + H(+)</text>
        <dbReference type="Rhea" id="RHEA:32223"/>
        <dbReference type="ChEBI" id="CHEBI:15378"/>
        <dbReference type="ChEBI" id="CHEBI:43474"/>
        <dbReference type="ChEBI" id="CHEBI:57945"/>
        <dbReference type="ChEBI" id="CHEBI:64074"/>
        <dbReference type="ChEBI" id="CHEBI:456215"/>
        <dbReference type="ChEBI" id="CHEBI:456216"/>
        <dbReference type="EC" id="4.2.1.136"/>
    </reaction>
</comment>
<keyword evidence="6 17" id="KW-0547">Nucleotide-binding</keyword>
<evidence type="ECO:0000256" key="14">
    <source>
        <dbReference type="ARBA" id="ARBA00025153"/>
    </source>
</evidence>
<dbReference type="KEGG" id="ntr:B0W44_01680"/>
<dbReference type="GO" id="GO:0046496">
    <property type="term" value="P:nicotinamide nucleotide metabolic process"/>
    <property type="evidence" value="ECO:0007669"/>
    <property type="project" value="UniProtKB-UniRule"/>
</dbReference>
<evidence type="ECO:0000313" key="22">
    <source>
        <dbReference type="EMBL" id="AQS54682.1"/>
    </source>
</evidence>
<keyword evidence="11 18" id="KW-0413">Isomerase</keyword>
<evidence type="ECO:0000256" key="2">
    <source>
        <dbReference type="ARBA" id="ARBA00000909"/>
    </source>
</evidence>
<evidence type="ECO:0000256" key="12">
    <source>
        <dbReference type="ARBA" id="ARBA00023239"/>
    </source>
</evidence>
<comment type="catalytic activity">
    <reaction evidence="2 18 19">
        <text>(6R)-NADPHX = (6S)-NADPHX</text>
        <dbReference type="Rhea" id="RHEA:32227"/>
        <dbReference type="ChEBI" id="CHEBI:64076"/>
        <dbReference type="ChEBI" id="CHEBI:64077"/>
        <dbReference type="EC" id="5.1.99.6"/>
    </reaction>
</comment>
<name>A0A1U9K3R6_9BACL</name>
<dbReference type="HAMAP" id="MF_01965">
    <property type="entry name" value="NADHX_dehydratase"/>
    <property type="match status" value="1"/>
</dbReference>
<evidence type="ECO:0000256" key="15">
    <source>
        <dbReference type="ARBA" id="ARBA00048238"/>
    </source>
</evidence>
<comment type="cofactor">
    <cofactor evidence="17">
        <name>Mg(2+)</name>
        <dbReference type="ChEBI" id="CHEBI:18420"/>
    </cofactor>
</comment>
<dbReference type="InterPro" id="IPR017953">
    <property type="entry name" value="Carbohydrate_kinase_pred_CS"/>
</dbReference>
<keyword evidence="8 17" id="KW-0521">NADP</keyword>
<feature type="binding site" evidence="17">
    <location>
        <position position="452"/>
    </location>
    <ligand>
        <name>AMP</name>
        <dbReference type="ChEBI" id="CHEBI:456215"/>
    </ligand>
</feature>
<reference evidence="22 23" key="1">
    <citation type="journal article" date="2015" name="Int. J. Syst. Evol. Microbiol.">
        <title>Novibacillus thermophilus gen. nov., sp. nov., a Gram-staining-negative and moderately thermophilic member of the family Thermoactinomycetaceae.</title>
        <authorList>
            <person name="Yang G."/>
            <person name="Chen J."/>
            <person name="Zhou S."/>
        </authorList>
    </citation>
    <scope>NUCLEOTIDE SEQUENCE [LARGE SCALE GENOMIC DNA]</scope>
    <source>
        <strain evidence="22 23">SG-1</strain>
    </source>
</reference>
<dbReference type="PANTHER" id="PTHR12592">
    <property type="entry name" value="ATP-DEPENDENT (S)-NAD(P)H-HYDRATE DEHYDRATASE FAMILY MEMBER"/>
    <property type="match status" value="1"/>
</dbReference>
<evidence type="ECO:0000256" key="7">
    <source>
        <dbReference type="ARBA" id="ARBA00022840"/>
    </source>
</evidence>
<dbReference type="InterPro" id="IPR000631">
    <property type="entry name" value="CARKD"/>
</dbReference>
<feature type="binding site" evidence="17">
    <location>
        <position position="386"/>
    </location>
    <ligand>
        <name>(6S)-NADPHX</name>
        <dbReference type="ChEBI" id="CHEBI:64076"/>
    </ligand>
</feature>
<dbReference type="STRING" id="1471761.B0W44_01680"/>
<dbReference type="PANTHER" id="PTHR12592:SF0">
    <property type="entry name" value="ATP-DEPENDENT (S)-NAD(P)H-HYDRATE DEHYDRATASE"/>
    <property type="match status" value="1"/>
</dbReference>
<dbReference type="CDD" id="cd01171">
    <property type="entry name" value="YXKO-related"/>
    <property type="match status" value="1"/>
</dbReference>
<evidence type="ECO:0000256" key="18">
    <source>
        <dbReference type="HAMAP-Rule" id="MF_01966"/>
    </source>
</evidence>
<feature type="binding site" evidence="17">
    <location>
        <position position="453"/>
    </location>
    <ligand>
        <name>(6S)-NADPHX</name>
        <dbReference type="ChEBI" id="CHEBI:64076"/>
    </ligand>
</feature>
<comment type="similarity">
    <text evidence="4 19">In the C-terminal section; belongs to the NnrD/CARKD family.</text>
</comment>
<dbReference type="GO" id="GO:0052855">
    <property type="term" value="F:ADP-dependent NAD(P)H-hydrate dehydratase activity"/>
    <property type="evidence" value="ECO:0007669"/>
    <property type="project" value="UniProtKB-UniRule"/>
</dbReference>
<evidence type="ECO:0000256" key="11">
    <source>
        <dbReference type="ARBA" id="ARBA00023235"/>
    </source>
</evidence>
<dbReference type="GO" id="GO:0046872">
    <property type="term" value="F:metal ion binding"/>
    <property type="evidence" value="ECO:0007669"/>
    <property type="project" value="UniProtKB-UniRule"/>
</dbReference>
<comment type="catalytic activity">
    <reaction evidence="1 18 19">
        <text>(6R)-NADHX = (6S)-NADHX</text>
        <dbReference type="Rhea" id="RHEA:32215"/>
        <dbReference type="ChEBI" id="CHEBI:64074"/>
        <dbReference type="ChEBI" id="CHEBI:64075"/>
        <dbReference type="EC" id="5.1.99.6"/>
    </reaction>
</comment>
<dbReference type="Pfam" id="PF03853">
    <property type="entry name" value="YjeF_N"/>
    <property type="match status" value="1"/>
</dbReference>
<evidence type="ECO:0000313" key="23">
    <source>
        <dbReference type="Proteomes" id="UP000188603"/>
    </source>
</evidence>
<evidence type="ECO:0000256" key="19">
    <source>
        <dbReference type="PIRNR" id="PIRNR017184"/>
    </source>
</evidence>
<dbReference type="PIRSF" id="PIRSF017184">
    <property type="entry name" value="Nnr"/>
    <property type="match status" value="1"/>
</dbReference>
<dbReference type="GO" id="GO:0052856">
    <property type="term" value="F:NAD(P)HX epimerase activity"/>
    <property type="evidence" value="ECO:0007669"/>
    <property type="project" value="UniProtKB-UniRule"/>
</dbReference>
<dbReference type="RefSeq" id="WP_077718503.1">
    <property type="nucleotide sequence ID" value="NZ_CP019699.1"/>
</dbReference>
<comment type="cofactor">
    <cofactor evidence="18 19">
        <name>K(+)</name>
        <dbReference type="ChEBI" id="CHEBI:29103"/>
    </cofactor>
    <text evidence="18 19">Binds 1 potassium ion per subunit.</text>
</comment>
<evidence type="ECO:0000256" key="9">
    <source>
        <dbReference type="ARBA" id="ARBA00022958"/>
    </source>
</evidence>
<comment type="similarity">
    <text evidence="3 19">In the N-terminal section; belongs to the NnrE/AIBP family.</text>
</comment>
<comment type="subunit">
    <text evidence="17">Homotetramer.</text>
</comment>
<feature type="binding site" evidence="18">
    <location>
        <position position="58"/>
    </location>
    <ligand>
        <name>K(+)</name>
        <dbReference type="ChEBI" id="CHEBI:29103"/>
    </ligand>
</feature>
<dbReference type="NCBIfam" id="TIGR00197">
    <property type="entry name" value="yjeF_nterm"/>
    <property type="match status" value="1"/>
</dbReference>
<dbReference type="SUPFAM" id="SSF64153">
    <property type="entry name" value="YjeF N-terminal domain-like"/>
    <property type="match status" value="1"/>
</dbReference>
<feature type="domain" description="YjeF C-terminal" evidence="20">
    <location>
        <begin position="229"/>
        <end position="512"/>
    </location>
</feature>
<evidence type="ECO:0000256" key="8">
    <source>
        <dbReference type="ARBA" id="ARBA00022857"/>
    </source>
</evidence>
<dbReference type="Gene3D" id="3.40.50.10260">
    <property type="entry name" value="YjeF N-terminal domain"/>
    <property type="match status" value="1"/>
</dbReference>
<dbReference type="EC" id="4.2.1.136" evidence="19"/>
<evidence type="ECO:0000256" key="16">
    <source>
        <dbReference type="ARBA" id="ARBA00049209"/>
    </source>
</evidence>
<dbReference type="Gene3D" id="3.40.1190.20">
    <property type="match status" value="1"/>
</dbReference>
<comment type="function">
    <text evidence="14 19">Bifunctional enzyme that catalyzes the epimerization of the S- and R-forms of NAD(P)HX and the dehydration of the S-form of NAD(P)HX at the expense of ADP, which is converted to AMP. This allows the repair of both epimers of NAD(P)HX, a damaged form of NAD(P)H that is a result of enzymatic or heat-dependent hydration.</text>
</comment>
<dbReference type="PROSITE" id="PS01050">
    <property type="entry name" value="YJEF_C_2"/>
    <property type="match status" value="1"/>
</dbReference>
<evidence type="ECO:0000256" key="4">
    <source>
        <dbReference type="ARBA" id="ARBA00009524"/>
    </source>
</evidence>
<comment type="function">
    <text evidence="18">Catalyzes the epimerization of the S- and R-forms of NAD(P)HX, a damaged form of NAD(P)H that is a result of enzymatic or heat-dependent hydration. This is a prerequisite for the S-specific NAD(P)H-hydrate dehydratase to allow the repair of both epimers of NAD(P)HX.</text>
</comment>
<dbReference type="GO" id="GO:0005524">
    <property type="term" value="F:ATP binding"/>
    <property type="evidence" value="ECO:0007669"/>
    <property type="project" value="UniProtKB-UniRule"/>
</dbReference>
<dbReference type="Pfam" id="PF01256">
    <property type="entry name" value="Carb_kinase"/>
    <property type="match status" value="1"/>
</dbReference>
<evidence type="ECO:0000256" key="1">
    <source>
        <dbReference type="ARBA" id="ARBA00000013"/>
    </source>
</evidence>
<feature type="binding site" evidence="18">
    <location>
        <position position="128"/>
    </location>
    <ligand>
        <name>K(+)</name>
        <dbReference type="ChEBI" id="CHEBI:29103"/>
    </ligand>
</feature>
<evidence type="ECO:0000256" key="10">
    <source>
        <dbReference type="ARBA" id="ARBA00023027"/>
    </source>
</evidence>
<keyword evidence="13" id="KW-0511">Multifunctional enzyme</keyword>
<feature type="domain" description="YjeF N-terminal" evidence="21">
    <location>
        <begin position="9"/>
        <end position="219"/>
    </location>
</feature>
<dbReference type="EC" id="5.1.99.6" evidence="19"/>
<dbReference type="InterPro" id="IPR036652">
    <property type="entry name" value="YjeF_N_dom_sf"/>
</dbReference>
<dbReference type="NCBIfam" id="TIGR00196">
    <property type="entry name" value="yjeF_cterm"/>
    <property type="match status" value="1"/>
</dbReference>
<dbReference type="AlphaFoldDB" id="A0A1U9K3R6"/>
<evidence type="ECO:0000259" key="20">
    <source>
        <dbReference type="PROSITE" id="PS51383"/>
    </source>
</evidence>
<dbReference type="EMBL" id="CP019699">
    <property type="protein sequence ID" value="AQS54682.1"/>
    <property type="molecule type" value="Genomic_DNA"/>
</dbReference>
<evidence type="ECO:0000256" key="6">
    <source>
        <dbReference type="ARBA" id="ARBA00022741"/>
    </source>
</evidence>
<keyword evidence="12 17" id="KW-0456">Lyase</keyword>
<comment type="similarity">
    <text evidence="17">Belongs to the NnrD/CARKD family.</text>
</comment>
<dbReference type="Proteomes" id="UP000188603">
    <property type="component" value="Chromosome"/>
</dbReference>
<organism evidence="22 23">
    <name type="scientific">Novibacillus thermophilus</name>
    <dbReference type="NCBI Taxonomy" id="1471761"/>
    <lineage>
        <taxon>Bacteria</taxon>
        <taxon>Bacillati</taxon>
        <taxon>Bacillota</taxon>
        <taxon>Bacilli</taxon>
        <taxon>Bacillales</taxon>
        <taxon>Thermoactinomycetaceae</taxon>
        <taxon>Novibacillus</taxon>
    </lineage>
</organism>
<dbReference type="PROSITE" id="PS51385">
    <property type="entry name" value="YJEF_N"/>
    <property type="match status" value="1"/>
</dbReference>
<dbReference type="InterPro" id="IPR030677">
    <property type="entry name" value="Nnr"/>
</dbReference>
<evidence type="ECO:0000259" key="21">
    <source>
        <dbReference type="PROSITE" id="PS51385"/>
    </source>
</evidence>
<keyword evidence="10 17" id="KW-0520">NAD</keyword>
<keyword evidence="5 18" id="KW-0479">Metal-binding</keyword>